<proteinExistence type="predicted"/>
<name>A0A9W6I9K4_9ACTN</name>
<dbReference type="AlphaFoldDB" id="A0A9W6I9K4"/>
<reference evidence="1" key="1">
    <citation type="journal article" date="2014" name="Int. J. Syst. Evol. Microbiol.">
        <title>Complete genome sequence of Corynebacterium casei LMG S-19264T (=DSM 44701T), isolated from a smear-ripened cheese.</title>
        <authorList>
            <consortium name="US DOE Joint Genome Institute (JGI-PGF)"/>
            <person name="Walter F."/>
            <person name="Albersmeier A."/>
            <person name="Kalinowski J."/>
            <person name="Ruckert C."/>
        </authorList>
    </citation>
    <scope>NUCLEOTIDE SEQUENCE</scope>
    <source>
        <strain evidence="1">VKM Ac-2007</strain>
    </source>
</reference>
<dbReference type="EMBL" id="BSEV01000034">
    <property type="protein sequence ID" value="GLK14595.1"/>
    <property type="molecule type" value="Genomic_DNA"/>
</dbReference>
<accession>A0A9W6I9K4</accession>
<evidence type="ECO:0000313" key="1">
    <source>
        <dbReference type="EMBL" id="GLK14595.1"/>
    </source>
</evidence>
<keyword evidence="2" id="KW-1185">Reference proteome</keyword>
<protein>
    <submittedName>
        <fullName evidence="1">Uncharacterized protein</fullName>
    </submittedName>
</protein>
<comment type="caution">
    <text evidence="1">The sequence shown here is derived from an EMBL/GenBank/DDBJ whole genome shotgun (WGS) entry which is preliminary data.</text>
</comment>
<organism evidence="1 2">
    <name type="scientific">Streptosporangium carneum</name>
    <dbReference type="NCBI Taxonomy" id="47481"/>
    <lineage>
        <taxon>Bacteria</taxon>
        <taxon>Bacillati</taxon>
        <taxon>Actinomycetota</taxon>
        <taxon>Actinomycetes</taxon>
        <taxon>Streptosporangiales</taxon>
        <taxon>Streptosporangiaceae</taxon>
        <taxon>Streptosporangium</taxon>
    </lineage>
</organism>
<sequence length="60" mass="6386">MLIRSPYPHPGSGLHAWGRVARSPVGAAATWVFRASRLPDGSRRAARFGVITEGSGSRPT</sequence>
<gene>
    <name evidence="1" type="ORF">GCM10017600_80070</name>
</gene>
<dbReference type="Proteomes" id="UP001143474">
    <property type="component" value="Unassembled WGS sequence"/>
</dbReference>
<evidence type="ECO:0000313" key="2">
    <source>
        <dbReference type="Proteomes" id="UP001143474"/>
    </source>
</evidence>
<reference evidence="1" key="2">
    <citation type="submission" date="2023-01" db="EMBL/GenBank/DDBJ databases">
        <authorList>
            <person name="Sun Q."/>
            <person name="Evtushenko L."/>
        </authorList>
    </citation>
    <scope>NUCLEOTIDE SEQUENCE</scope>
    <source>
        <strain evidence="1">VKM Ac-2007</strain>
    </source>
</reference>